<comment type="caution">
    <text evidence="2">The sequence shown here is derived from an EMBL/GenBank/DDBJ whole genome shotgun (WGS) entry which is preliminary data.</text>
</comment>
<keyword evidence="3" id="KW-1185">Reference proteome</keyword>
<dbReference type="Proteomes" id="UP001428341">
    <property type="component" value="Unassembled WGS sequence"/>
</dbReference>
<sequence length="62" mass="7111">MFIYDRAEANILFLESPIGVGFSYSNTTTDYKNLGDNFTFDLRTQIDLDAYAYISLIKALIF</sequence>
<reference evidence="2 3" key="1">
    <citation type="submission" date="2024-05" db="EMBL/GenBank/DDBJ databases">
        <title>Haplotype-resolved chromosome-level genome assembly of Huyou (Citrus changshanensis).</title>
        <authorList>
            <person name="Miao C."/>
            <person name="Chen W."/>
            <person name="Wu Y."/>
            <person name="Wang L."/>
            <person name="Zhao S."/>
            <person name="Grierson D."/>
            <person name="Xu C."/>
            <person name="Chen K."/>
        </authorList>
    </citation>
    <scope>NUCLEOTIDE SEQUENCE [LARGE SCALE GENOMIC DNA]</scope>
    <source>
        <strain evidence="2">01-14</strain>
        <tissue evidence="2">Leaf</tissue>
    </source>
</reference>
<dbReference type="Gene3D" id="3.40.50.1820">
    <property type="entry name" value="alpha/beta hydrolase"/>
    <property type="match status" value="1"/>
</dbReference>
<comment type="similarity">
    <text evidence="1">Belongs to the peptidase S10 family.</text>
</comment>
<evidence type="ECO:0000313" key="3">
    <source>
        <dbReference type="Proteomes" id="UP001428341"/>
    </source>
</evidence>
<dbReference type="GO" id="GO:0006508">
    <property type="term" value="P:proteolysis"/>
    <property type="evidence" value="ECO:0007669"/>
    <property type="project" value="InterPro"/>
</dbReference>
<organism evidence="2 3">
    <name type="scientific">Citrus x changshan-huyou</name>
    <dbReference type="NCBI Taxonomy" id="2935761"/>
    <lineage>
        <taxon>Eukaryota</taxon>
        <taxon>Viridiplantae</taxon>
        <taxon>Streptophyta</taxon>
        <taxon>Embryophyta</taxon>
        <taxon>Tracheophyta</taxon>
        <taxon>Spermatophyta</taxon>
        <taxon>Magnoliopsida</taxon>
        <taxon>eudicotyledons</taxon>
        <taxon>Gunneridae</taxon>
        <taxon>Pentapetalae</taxon>
        <taxon>rosids</taxon>
        <taxon>malvids</taxon>
        <taxon>Sapindales</taxon>
        <taxon>Rutaceae</taxon>
        <taxon>Aurantioideae</taxon>
        <taxon>Citrus</taxon>
    </lineage>
</organism>
<dbReference type="InterPro" id="IPR001563">
    <property type="entry name" value="Peptidase_S10"/>
</dbReference>
<accession>A0AAP0MUT0</accession>
<protein>
    <submittedName>
        <fullName evidence="2">Uncharacterized protein</fullName>
    </submittedName>
</protein>
<dbReference type="EMBL" id="JBCGBO010000002">
    <property type="protein sequence ID" value="KAK9223755.1"/>
    <property type="molecule type" value="Genomic_DNA"/>
</dbReference>
<dbReference type="SUPFAM" id="SSF53474">
    <property type="entry name" value="alpha/beta-Hydrolases"/>
    <property type="match status" value="1"/>
</dbReference>
<evidence type="ECO:0000256" key="1">
    <source>
        <dbReference type="ARBA" id="ARBA00009431"/>
    </source>
</evidence>
<dbReference type="GO" id="GO:0004185">
    <property type="term" value="F:serine-type carboxypeptidase activity"/>
    <property type="evidence" value="ECO:0007669"/>
    <property type="project" value="InterPro"/>
</dbReference>
<gene>
    <name evidence="2" type="ORF">WN944_012201</name>
</gene>
<dbReference type="AlphaFoldDB" id="A0AAP0MUT0"/>
<dbReference type="Pfam" id="PF00450">
    <property type="entry name" value="Peptidase_S10"/>
    <property type="match status" value="1"/>
</dbReference>
<dbReference type="InterPro" id="IPR029058">
    <property type="entry name" value="AB_hydrolase_fold"/>
</dbReference>
<proteinExistence type="inferred from homology"/>
<evidence type="ECO:0000313" key="2">
    <source>
        <dbReference type="EMBL" id="KAK9223755.1"/>
    </source>
</evidence>
<name>A0AAP0MUT0_9ROSI</name>